<feature type="non-terminal residue" evidence="1">
    <location>
        <position position="1"/>
    </location>
</feature>
<proteinExistence type="predicted"/>
<dbReference type="AlphaFoldDB" id="E2BDZ5"/>
<dbReference type="InParanoid" id="E2BDZ5"/>
<dbReference type="PANTHER" id="PTHR47326">
    <property type="entry name" value="TRANSPOSABLE ELEMENT TC3 TRANSPOSASE-LIKE PROTEIN"/>
    <property type="match status" value="1"/>
</dbReference>
<dbReference type="OMA" id="SHWGNIV"/>
<dbReference type="OrthoDB" id="7699088at2759"/>
<dbReference type="PANTHER" id="PTHR47326:SF1">
    <property type="entry name" value="HTH PSQ-TYPE DOMAIN-CONTAINING PROTEIN"/>
    <property type="match status" value="1"/>
</dbReference>
<dbReference type="STRING" id="610380.E2BDZ5"/>
<dbReference type="GO" id="GO:0003676">
    <property type="term" value="F:nucleic acid binding"/>
    <property type="evidence" value="ECO:0007669"/>
    <property type="project" value="InterPro"/>
</dbReference>
<evidence type="ECO:0008006" key="3">
    <source>
        <dbReference type="Google" id="ProtNLM"/>
    </source>
</evidence>
<sequence length="205" mass="24364">FLNWIYFSDKATFELNGSPQVNRQNMRYWADENPHWMRDSHTQYSQKVNVWAGIMLNRKQQKYRLFINNPPSDDIQGLRIQGRNSIIGPFFIEGNINSQNYCNLLRNQVKPAIAGEAFHNVWFQQDGAPVHFSLEARNILNVFTDRWIGRRGTIEWQPRSPDLTPLDFFYWRYLRTKVYETRSENLVELREKIVNVSNSITSDFL</sequence>
<accession>E2BDZ5</accession>
<protein>
    <recommendedName>
        <fullName evidence="3">Transposable element Tc3 transposase</fullName>
    </recommendedName>
</protein>
<evidence type="ECO:0000313" key="2">
    <source>
        <dbReference type="Proteomes" id="UP000008237"/>
    </source>
</evidence>
<gene>
    <name evidence="1" type="ORF">EAI_07631</name>
</gene>
<organism evidence="2">
    <name type="scientific">Harpegnathos saltator</name>
    <name type="common">Jerdon's jumping ant</name>
    <dbReference type="NCBI Taxonomy" id="610380"/>
    <lineage>
        <taxon>Eukaryota</taxon>
        <taxon>Metazoa</taxon>
        <taxon>Ecdysozoa</taxon>
        <taxon>Arthropoda</taxon>
        <taxon>Hexapoda</taxon>
        <taxon>Insecta</taxon>
        <taxon>Pterygota</taxon>
        <taxon>Neoptera</taxon>
        <taxon>Endopterygota</taxon>
        <taxon>Hymenoptera</taxon>
        <taxon>Apocrita</taxon>
        <taxon>Aculeata</taxon>
        <taxon>Formicoidea</taxon>
        <taxon>Formicidae</taxon>
        <taxon>Ponerinae</taxon>
        <taxon>Ponerini</taxon>
        <taxon>Harpegnathos</taxon>
    </lineage>
</organism>
<feature type="non-terminal residue" evidence="1">
    <location>
        <position position="205"/>
    </location>
</feature>
<dbReference type="InterPro" id="IPR036397">
    <property type="entry name" value="RNaseH_sf"/>
</dbReference>
<dbReference type="Proteomes" id="UP000008237">
    <property type="component" value="Unassembled WGS sequence"/>
</dbReference>
<keyword evidence="2" id="KW-1185">Reference proteome</keyword>
<dbReference type="Gene3D" id="3.30.420.10">
    <property type="entry name" value="Ribonuclease H-like superfamily/Ribonuclease H"/>
    <property type="match status" value="1"/>
</dbReference>
<evidence type="ECO:0000313" key="1">
    <source>
        <dbReference type="EMBL" id="EFN86086.1"/>
    </source>
</evidence>
<dbReference type="EMBL" id="GL447709">
    <property type="protein sequence ID" value="EFN86086.1"/>
    <property type="molecule type" value="Genomic_DNA"/>
</dbReference>
<reference evidence="1 2" key="1">
    <citation type="journal article" date="2010" name="Science">
        <title>Genomic comparison of the ants Camponotus floridanus and Harpegnathos saltator.</title>
        <authorList>
            <person name="Bonasio R."/>
            <person name="Zhang G."/>
            <person name="Ye C."/>
            <person name="Mutti N.S."/>
            <person name="Fang X."/>
            <person name="Qin N."/>
            <person name="Donahue G."/>
            <person name="Yang P."/>
            <person name="Li Q."/>
            <person name="Li C."/>
            <person name="Zhang P."/>
            <person name="Huang Z."/>
            <person name="Berger S.L."/>
            <person name="Reinberg D."/>
            <person name="Wang J."/>
            <person name="Liebig J."/>
        </authorList>
    </citation>
    <scope>NUCLEOTIDE SEQUENCE [LARGE SCALE GENOMIC DNA]</scope>
    <source>
        <strain evidence="1 2">R22 G/1</strain>
    </source>
</reference>
<name>E2BDZ5_HARSA</name>